<dbReference type="InterPro" id="IPR001245">
    <property type="entry name" value="Ser-Thr/Tyr_kinase_cat_dom"/>
</dbReference>
<dbReference type="SMART" id="SM00220">
    <property type="entry name" value="S_TKc"/>
    <property type="match status" value="1"/>
</dbReference>
<dbReference type="GO" id="GO:0004674">
    <property type="term" value="F:protein serine/threonine kinase activity"/>
    <property type="evidence" value="ECO:0007669"/>
    <property type="project" value="InterPro"/>
</dbReference>
<dbReference type="Proteomes" id="UP000785679">
    <property type="component" value="Unassembled WGS sequence"/>
</dbReference>
<dbReference type="InterPro" id="IPR011009">
    <property type="entry name" value="Kinase-like_dom_sf"/>
</dbReference>
<dbReference type="OrthoDB" id="5337378at2759"/>
<name>A0A8J8NFT0_HALGN</name>
<evidence type="ECO:0000256" key="4">
    <source>
        <dbReference type="ARBA" id="ARBA00022840"/>
    </source>
</evidence>
<dbReference type="SUPFAM" id="SSF56112">
    <property type="entry name" value="Protein kinase-like (PK-like)"/>
    <property type="match status" value="1"/>
</dbReference>
<evidence type="ECO:0000313" key="7">
    <source>
        <dbReference type="Proteomes" id="UP000785679"/>
    </source>
</evidence>
<dbReference type="GO" id="GO:0005524">
    <property type="term" value="F:ATP binding"/>
    <property type="evidence" value="ECO:0007669"/>
    <property type="project" value="UniProtKB-KW"/>
</dbReference>
<dbReference type="PANTHER" id="PTHR24348:SF22">
    <property type="entry name" value="NON-SPECIFIC SERINE_THREONINE PROTEIN KINASE"/>
    <property type="match status" value="1"/>
</dbReference>
<sequence>MGEEILFEENKHKLNSIFCNVPEQDRMLKNDLDEKSFTKVHQQNYQKILKIELTDDQQIQQVKKIADTLISISQTNPNIVKIIGADINEQEPKIQYEWCDENLQLQLYQKNKNNNHFSPSQALKIIKQIINGYKSLNSKKFIHKKLKPSNILFKGGTYKVYCLKQKYSQLMFLQAKNQIQNIDLISILQIMHLRKYYKIKHQQMQQTCIRYKFIVIQLGIIFYELIFGWTPYKVQSFSDALKITSKLIKYPIKCDLEGHVFKESQLLVEIKVLVESMVLFNQEERITWKDLFNHPLIKNKYLNDKMQLIFEFQTIQFNIL</sequence>
<evidence type="ECO:0000256" key="1">
    <source>
        <dbReference type="ARBA" id="ARBA00022679"/>
    </source>
</evidence>
<dbReference type="GO" id="GO:0010506">
    <property type="term" value="P:regulation of autophagy"/>
    <property type="evidence" value="ECO:0007669"/>
    <property type="project" value="InterPro"/>
</dbReference>
<dbReference type="PANTHER" id="PTHR24348">
    <property type="entry name" value="SERINE/THREONINE-PROTEIN KINASE UNC-51-RELATED"/>
    <property type="match status" value="1"/>
</dbReference>
<dbReference type="Gene3D" id="1.10.510.10">
    <property type="entry name" value="Transferase(Phosphotransferase) domain 1"/>
    <property type="match status" value="2"/>
</dbReference>
<evidence type="ECO:0000313" key="6">
    <source>
        <dbReference type="EMBL" id="TNV74296.1"/>
    </source>
</evidence>
<keyword evidence="2" id="KW-0547">Nucleotide-binding</keyword>
<keyword evidence="4" id="KW-0067">ATP-binding</keyword>
<gene>
    <name evidence="6" type="ORF">FGO68_gene4529</name>
</gene>
<evidence type="ECO:0000256" key="3">
    <source>
        <dbReference type="ARBA" id="ARBA00022777"/>
    </source>
</evidence>
<feature type="domain" description="Protein kinase" evidence="5">
    <location>
        <begin position="26"/>
        <end position="297"/>
    </location>
</feature>
<dbReference type="PROSITE" id="PS50011">
    <property type="entry name" value="PROTEIN_KINASE_DOM"/>
    <property type="match status" value="1"/>
</dbReference>
<dbReference type="EMBL" id="RRYP01017170">
    <property type="protein sequence ID" value="TNV74296.1"/>
    <property type="molecule type" value="Genomic_DNA"/>
</dbReference>
<dbReference type="GO" id="GO:0016020">
    <property type="term" value="C:membrane"/>
    <property type="evidence" value="ECO:0007669"/>
    <property type="project" value="TreeGrafter"/>
</dbReference>
<dbReference type="Pfam" id="PF07714">
    <property type="entry name" value="PK_Tyr_Ser-Thr"/>
    <property type="match status" value="1"/>
</dbReference>
<evidence type="ECO:0000259" key="5">
    <source>
        <dbReference type="PROSITE" id="PS50011"/>
    </source>
</evidence>
<protein>
    <recommendedName>
        <fullName evidence="5">Protein kinase domain-containing protein</fullName>
    </recommendedName>
</protein>
<keyword evidence="3" id="KW-0418">Kinase</keyword>
<evidence type="ECO:0000256" key="2">
    <source>
        <dbReference type="ARBA" id="ARBA00022741"/>
    </source>
</evidence>
<dbReference type="InterPro" id="IPR000719">
    <property type="entry name" value="Prot_kinase_dom"/>
</dbReference>
<dbReference type="AlphaFoldDB" id="A0A8J8NFT0"/>
<keyword evidence="1" id="KW-0808">Transferase</keyword>
<keyword evidence="7" id="KW-1185">Reference proteome</keyword>
<accession>A0A8J8NFT0</accession>
<comment type="caution">
    <text evidence="6">The sequence shown here is derived from an EMBL/GenBank/DDBJ whole genome shotgun (WGS) entry which is preliminary data.</text>
</comment>
<dbReference type="InterPro" id="IPR045269">
    <property type="entry name" value="Atg1-like"/>
</dbReference>
<dbReference type="GO" id="GO:0000407">
    <property type="term" value="C:phagophore assembly site"/>
    <property type="evidence" value="ECO:0007669"/>
    <property type="project" value="TreeGrafter"/>
</dbReference>
<dbReference type="GO" id="GO:0000045">
    <property type="term" value="P:autophagosome assembly"/>
    <property type="evidence" value="ECO:0007669"/>
    <property type="project" value="TreeGrafter"/>
</dbReference>
<dbReference type="GO" id="GO:0005829">
    <property type="term" value="C:cytosol"/>
    <property type="evidence" value="ECO:0007669"/>
    <property type="project" value="TreeGrafter"/>
</dbReference>
<dbReference type="GO" id="GO:0005776">
    <property type="term" value="C:autophagosome"/>
    <property type="evidence" value="ECO:0007669"/>
    <property type="project" value="TreeGrafter"/>
</dbReference>
<reference evidence="6" key="1">
    <citation type="submission" date="2019-06" db="EMBL/GenBank/DDBJ databases">
        <authorList>
            <person name="Zheng W."/>
        </authorList>
    </citation>
    <scope>NUCLEOTIDE SEQUENCE</scope>
    <source>
        <strain evidence="6">QDHG01</strain>
    </source>
</reference>
<organism evidence="6 7">
    <name type="scientific">Halteria grandinella</name>
    <dbReference type="NCBI Taxonomy" id="5974"/>
    <lineage>
        <taxon>Eukaryota</taxon>
        <taxon>Sar</taxon>
        <taxon>Alveolata</taxon>
        <taxon>Ciliophora</taxon>
        <taxon>Intramacronucleata</taxon>
        <taxon>Spirotrichea</taxon>
        <taxon>Stichotrichia</taxon>
        <taxon>Sporadotrichida</taxon>
        <taxon>Halteriidae</taxon>
        <taxon>Halteria</taxon>
    </lineage>
</organism>
<proteinExistence type="predicted"/>